<feature type="transmembrane region" description="Helical" evidence="1">
    <location>
        <begin position="146"/>
        <end position="165"/>
    </location>
</feature>
<organism evidence="2 3">
    <name type="scientific">Nocardiopsis tropica</name>
    <dbReference type="NCBI Taxonomy" id="109330"/>
    <lineage>
        <taxon>Bacteria</taxon>
        <taxon>Bacillati</taxon>
        <taxon>Actinomycetota</taxon>
        <taxon>Actinomycetes</taxon>
        <taxon>Streptosporangiales</taxon>
        <taxon>Nocardiopsidaceae</taxon>
        <taxon>Nocardiopsis</taxon>
    </lineage>
</organism>
<evidence type="ECO:0000313" key="3">
    <source>
        <dbReference type="Proteomes" id="UP001348641"/>
    </source>
</evidence>
<evidence type="ECO:0000313" key="2">
    <source>
        <dbReference type="EMBL" id="MEE2049683.1"/>
    </source>
</evidence>
<protein>
    <submittedName>
        <fullName evidence="2">DUF2752 domain-containing protein</fullName>
    </submittedName>
</protein>
<dbReference type="Proteomes" id="UP001348641">
    <property type="component" value="Unassembled WGS sequence"/>
</dbReference>
<keyword evidence="1" id="KW-1133">Transmembrane helix</keyword>
<feature type="transmembrane region" description="Helical" evidence="1">
    <location>
        <begin position="82"/>
        <end position="102"/>
    </location>
</feature>
<reference evidence="2 3" key="1">
    <citation type="submission" date="2023-07" db="EMBL/GenBank/DDBJ databases">
        <authorList>
            <person name="Girao M."/>
            <person name="Carvalho M.F."/>
        </authorList>
    </citation>
    <scope>NUCLEOTIDE SEQUENCE [LARGE SCALE GENOMIC DNA]</scope>
    <source>
        <strain evidence="2 3">66/93</strain>
    </source>
</reference>
<feature type="transmembrane region" description="Helical" evidence="1">
    <location>
        <begin position="21"/>
        <end position="40"/>
    </location>
</feature>
<feature type="transmembrane region" description="Helical" evidence="1">
    <location>
        <begin position="114"/>
        <end position="134"/>
    </location>
</feature>
<keyword evidence="1" id="KW-0812">Transmembrane</keyword>
<comment type="caution">
    <text evidence="2">The sequence shown here is derived from an EMBL/GenBank/DDBJ whole genome shotgun (WGS) entry which is preliminary data.</text>
</comment>
<accession>A0ABU7KK61</accession>
<dbReference type="EMBL" id="JAUUCC010000006">
    <property type="protein sequence ID" value="MEE2049683.1"/>
    <property type="molecule type" value="Genomic_DNA"/>
</dbReference>
<sequence>MPEWLRPIAFKVERRDRLRPLSWTALAGLVLGGAMAVFGLPPVDIHGPLHYVGIMDPLCGGTRSVWAAMSGDLATSWRYNPLGIILVAGAAGTLVRLALGVVTGRWINVYVRSWTTIVVVGSVLFGALTARQQINADLLSSPPGSFSPVGLLLNVLPVVVMLVWLNVKRRRMSVNADRGL</sequence>
<dbReference type="Pfam" id="PF10825">
    <property type="entry name" value="DUF2752"/>
    <property type="match status" value="1"/>
</dbReference>
<dbReference type="RefSeq" id="WP_330156945.1">
    <property type="nucleotide sequence ID" value="NZ_BAAAJA010000005.1"/>
</dbReference>
<dbReference type="InterPro" id="IPR021215">
    <property type="entry name" value="DUF2752"/>
</dbReference>
<evidence type="ECO:0000256" key="1">
    <source>
        <dbReference type="SAM" id="Phobius"/>
    </source>
</evidence>
<name>A0ABU7KK61_9ACTN</name>
<proteinExistence type="predicted"/>
<gene>
    <name evidence="2" type="ORF">Q8A49_04160</name>
</gene>
<keyword evidence="1" id="KW-0472">Membrane</keyword>